<feature type="region of interest" description="Disordered" evidence="1">
    <location>
        <begin position="50"/>
        <end position="92"/>
    </location>
</feature>
<dbReference type="OrthoDB" id="3596604at2759"/>
<dbReference type="AlphaFoldDB" id="A0A438MXA6"/>
<feature type="transmembrane region" description="Helical" evidence="2">
    <location>
        <begin position="125"/>
        <end position="151"/>
    </location>
</feature>
<proteinExistence type="predicted"/>
<organism evidence="3 4">
    <name type="scientific">Exophiala mesophila</name>
    <name type="common">Black yeast-like fungus</name>
    <dbReference type="NCBI Taxonomy" id="212818"/>
    <lineage>
        <taxon>Eukaryota</taxon>
        <taxon>Fungi</taxon>
        <taxon>Dikarya</taxon>
        <taxon>Ascomycota</taxon>
        <taxon>Pezizomycotina</taxon>
        <taxon>Eurotiomycetes</taxon>
        <taxon>Chaetothyriomycetidae</taxon>
        <taxon>Chaetothyriales</taxon>
        <taxon>Herpotrichiellaceae</taxon>
        <taxon>Exophiala</taxon>
    </lineage>
</organism>
<gene>
    <name evidence="3" type="ORF">B0A52_07871</name>
</gene>
<name>A0A438MXA6_EXOME</name>
<comment type="caution">
    <text evidence="3">The sequence shown here is derived from an EMBL/GenBank/DDBJ whole genome shotgun (WGS) entry which is preliminary data.</text>
</comment>
<evidence type="ECO:0000313" key="3">
    <source>
        <dbReference type="EMBL" id="RVX67748.1"/>
    </source>
</evidence>
<feature type="transmembrane region" description="Helical" evidence="2">
    <location>
        <begin position="163"/>
        <end position="184"/>
    </location>
</feature>
<evidence type="ECO:0000256" key="2">
    <source>
        <dbReference type="SAM" id="Phobius"/>
    </source>
</evidence>
<reference evidence="3 4" key="1">
    <citation type="submission" date="2017-03" db="EMBL/GenBank/DDBJ databases">
        <title>Genomes of endolithic fungi from Antarctica.</title>
        <authorList>
            <person name="Coleine C."/>
            <person name="Masonjones S."/>
            <person name="Stajich J.E."/>
        </authorList>
    </citation>
    <scope>NUCLEOTIDE SEQUENCE [LARGE SCALE GENOMIC DNA]</scope>
    <source>
        <strain evidence="3 4">CCFEE 6314</strain>
    </source>
</reference>
<dbReference type="Proteomes" id="UP000288859">
    <property type="component" value="Unassembled WGS sequence"/>
</dbReference>
<dbReference type="EMBL" id="NAJM01000045">
    <property type="protein sequence ID" value="RVX67748.1"/>
    <property type="molecule type" value="Genomic_DNA"/>
</dbReference>
<evidence type="ECO:0000256" key="1">
    <source>
        <dbReference type="SAM" id="MobiDB-lite"/>
    </source>
</evidence>
<accession>A0A438MXA6</accession>
<sequence length="686" mass="75810">MARYSRIAPAVNHSPPHFNLEQRHREYSGTMKGFDQSAAEVPLVFRNETSDGRAVSSSDGSFDPKASGKQGSWNQREKTKRSNTGISLTPSGPWEHKLTDKYLGDVPSSSNTVRYFNRRRQARRVFIDCLIIWCVTAFICAVLASTMYGFSTITRGITQWQKYGYNALVTGCSISLGLAFAAQFNQYAEMMRWRFLAAQYRNMRDFELVLGCSSYRNTLQIAFRGWRPGTWYPTKQQIVALCWFSVFVTFNVFVALIGLTYSIDVSNQFMHLVAGEMDVANLRYIASGQQPDDGVDYPLPYQQAAANLFGQLGQNSYELGADTYTFVNANPKDRKSQAISTRYITTAATCQEVEILLGGHAGFRANTTEDQDTDQDTDQTPDQTLIWVDENGNQHTDVVSSVATGSTTWMSNTTMGGCGPRCAQMLALQTSDIRVVDDVSESFIPSPRLWACNNTLEQVINADPNNEGITDIDALEMPDLQAWIFAGAIGWTGVCSSETDENGTERCGDLQYILFNGDTHLSLPADVSAKDVADTVVGFTIGAITAFDTNGPRQNLTGSDSPRPAQVVVVRWPYAGAILAGIPFVQFVMLLGVVWFSSKAVIIEPGYMAISHILKPIVDKVGEAGPLLSMDEMSDHIGDYNIAYGVRPDPNDPGHHDRTFVRSLGLIDEKEGYGYIRGSMPEGRYD</sequence>
<dbReference type="VEuPathDB" id="FungiDB:PV10_02901"/>
<feature type="transmembrane region" description="Helical" evidence="2">
    <location>
        <begin position="238"/>
        <end position="261"/>
    </location>
</feature>
<evidence type="ECO:0000313" key="4">
    <source>
        <dbReference type="Proteomes" id="UP000288859"/>
    </source>
</evidence>
<keyword evidence="2" id="KW-1133">Transmembrane helix</keyword>
<keyword evidence="2" id="KW-0472">Membrane</keyword>
<feature type="transmembrane region" description="Helical" evidence="2">
    <location>
        <begin position="572"/>
        <end position="596"/>
    </location>
</feature>
<protein>
    <submittedName>
        <fullName evidence="3">Uncharacterized protein</fullName>
    </submittedName>
</protein>
<keyword evidence="2" id="KW-0812">Transmembrane</keyword>